<dbReference type="RefSeq" id="WP_203196229.1">
    <property type="nucleotide sequence ID" value="NZ_CP063362.1"/>
</dbReference>
<organism evidence="1 2">
    <name type="scientific">Xanthobacter dioxanivorans</name>
    <dbReference type="NCBI Taxonomy" id="2528964"/>
    <lineage>
        <taxon>Bacteria</taxon>
        <taxon>Pseudomonadati</taxon>
        <taxon>Pseudomonadota</taxon>
        <taxon>Alphaproteobacteria</taxon>
        <taxon>Hyphomicrobiales</taxon>
        <taxon>Xanthobacteraceae</taxon>
        <taxon>Xanthobacter</taxon>
    </lineage>
</organism>
<reference evidence="1 2" key="1">
    <citation type="submission" date="2020-10" db="EMBL/GenBank/DDBJ databases">
        <title>Degradation of 1,4-Dioxane by Xanthobacter sp. YN2, via a Novel Group-2 Soluble Di-Iron Monooxygenase.</title>
        <authorList>
            <person name="Ma F."/>
            <person name="Wang Y."/>
            <person name="Yang J."/>
            <person name="Guo H."/>
            <person name="Su D."/>
            <person name="Yu L."/>
        </authorList>
    </citation>
    <scope>NUCLEOTIDE SEQUENCE [LARGE SCALE GENOMIC DNA]</scope>
    <source>
        <strain evidence="1 2">YN2</strain>
    </source>
</reference>
<accession>A0A974PUG6</accession>
<gene>
    <name evidence="1" type="ORF">EZH22_14240</name>
</gene>
<sequence>MLRRIGAEEGVAPEAFDRVEASADGLPSGRIEDIVEAFQTVSARIAATKNE</sequence>
<dbReference type="AlphaFoldDB" id="A0A974PUG6"/>
<name>A0A974PUG6_9HYPH</name>
<protein>
    <submittedName>
        <fullName evidence="1">Uncharacterized protein</fullName>
    </submittedName>
</protein>
<dbReference type="Proteomes" id="UP000596427">
    <property type="component" value="Chromosome"/>
</dbReference>
<evidence type="ECO:0000313" key="2">
    <source>
        <dbReference type="Proteomes" id="UP000596427"/>
    </source>
</evidence>
<proteinExistence type="predicted"/>
<dbReference type="KEGG" id="xdi:EZH22_14240"/>
<keyword evidence="2" id="KW-1185">Reference proteome</keyword>
<dbReference type="EMBL" id="CP063362">
    <property type="protein sequence ID" value="QRG09305.1"/>
    <property type="molecule type" value="Genomic_DNA"/>
</dbReference>
<evidence type="ECO:0000313" key="1">
    <source>
        <dbReference type="EMBL" id="QRG09305.1"/>
    </source>
</evidence>